<keyword evidence="1" id="KW-1185">Reference proteome</keyword>
<dbReference type="RefSeq" id="XP_011297576.1">
    <property type="nucleotide sequence ID" value="XM_011299274.1"/>
</dbReference>
<dbReference type="Proteomes" id="UP000694866">
    <property type="component" value="Unplaced"/>
</dbReference>
<accession>A0A9R1SUW1</accession>
<evidence type="ECO:0000313" key="2">
    <source>
        <dbReference type="RefSeq" id="XP_011297576.1"/>
    </source>
</evidence>
<dbReference type="KEGG" id="fas:105263222"/>
<protein>
    <submittedName>
        <fullName evidence="2">Uncharacterized protein</fullName>
    </submittedName>
</protein>
<dbReference type="GeneID" id="105263222"/>
<name>A0A9R1SUW1_9HYME</name>
<reference evidence="2" key="1">
    <citation type="submission" date="2025-08" db="UniProtKB">
        <authorList>
            <consortium name="RefSeq"/>
        </authorList>
    </citation>
    <scope>IDENTIFICATION</scope>
    <source>
        <strain evidence="2">USDA-PBARC FA_bdor</strain>
        <tissue evidence="2">Whole organism</tissue>
    </source>
</reference>
<gene>
    <name evidence="2" type="primary">LOC105263222</name>
</gene>
<proteinExistence type="predicted"/>
<sequence>MNVALIAVVATAAIHGVWGCIIVTKAVTSRRDEYEAFSEKKKAWLIRLENDLPTDSLLTVTYYDEVGKLIDNKTSGMLCGDENVETFRKVLFDSTGFSCPVKQGEYRAVREHEYDDDTCGKISDMVEGRTDFIDINIRENYGGELIVVSVKLRK</sequence>
<dbReference type="AlphaFoldDB" id="A0A9R1SUW1"/>
<evidence type="ECO:0000313" key="1">
    <source>
        <dbReference type="Proteomes" id="UP000694866"/>
    </source>
</evidence>
<organism evidence="1 2">
    <name type="scientific">Fopius arisanus</name>
    <dbReference type="NCBI Taxonomy" id="64838"/>
    <lineage>
        <taxon>Eukaryota</taxon>
        <taxon>Metazoa</taxon>
        <taxon>Ecdysozoa</taxon>
        <taxon>Arthropoda</taxon>
        <taxon>Hexapoda</taxon>
        <taxon>Insecta</taxon>
        <taxon>Pterygota</taxon>
        <taxon>Neoptera</taxon>
        <taxon>Endopterygota</taxon>
        <taxon>Hymenoptera</taxon>
        <taxon>Apocrita</taxon>
        <taxon>Ichneumonoidea</taxon>
        <taxon>Braconidae</taxon>
        <taxon>Opiinae</taxon>
        <taxon>Fopius</taxon>
    </lineage>
</organism>